<dbReference type="AlphaFoldDB" id="A0A086JL92"/>
<keyword evidence="2" id="KW-0732">Signal</keyword>
<reference evidence="3 4" key="1">
    <citation type="submission" date="2014-02" db="EMBL/GenBank/DDBJ databases">
        <authorList>
            <person name="Sibley D."/>
            <person name="Venepally P."/>
            <person name="Karamycheva S."/>
            <person name="Hadjithomas M."/>
            <person name="Khan A."/>
            <person name="Brunk B."/>
            <person name="Roos D."/>
            <person name="Caler E."/>
            <person name="Lorenzi H."/>
        </authorList>
    </citation>
    <scope>NUCLEOTIDE SEQUENCE [LARGE SCALE GENOMIC DNA]</scope>
    <source>
        <strain evidence="3 4">GAB2-2007-GAL-DOM2</strain>
    </source>
</reference>
<evidence type="ECO:0000313" key="3">
    <source>
        <dbReference type="EMBL" id="KFG32910.1"/>
    </source>
</evidence>
<accession>A0A086JL92</accession>
<proteinExistence type="predicted"/>
<comment type="caution">
    <text evidence="3">The sequence shown here is derived from an EMBL/GenBank/DDBJ whole genome shotgun (WGS) entry which is preliminary data.</text>
</comment>
<feature type="region of interest" description="Disordered" evidence="1">
    <location>
        <begin position="218"/>
        <end position="239"/>
    </location>
</feature>
<dbReference type="EMBL" id="AHZU02001381">
    <property type="protein sequence ID" value="KFG32910.1"/>
    <property type="molecule type" value="Genomic_DNA"/>
</dbReference>
<protein>
    <recommendedName>
        <fullName evidence="5">Transmembrane protein</fullName>
    </recommendedName>
</protein>
<feature type="chain" id="PRO_5001808226" description="Transmembrane protein" evidence="2">
    <location>
        <begin position="31"/>
        <end position="276"/>
    </location>
</feature>
<evidence type="ECO:0008006" key="5">
    <source>
        <dbReference type="Google" id="ProtNLM"/>
    </source>
</evidence>
<evidence type="ECO:0000256" key="1">
    <source>
        <dbReference type="SAM" id="MobiDB-lite"/>
    </source>
</evidence>
<dbReference type="Proteomes" id="UP000028837">
    <property type="component" value="Unassembled WGS sequence"/>
</dbReference>
<evidence type="ECO:0000313" key="4">
    <source>
        <dbReference type="Proteomes" id="UP000028837"/>
    </source>
</evidence>
<gene>
    <name evidence="3" type="ORF">TGDOM2_359030</name>
</gene>
<name>A0A086JL92_TOXGO</name>
<evidence type="ECO:0000256" key="2">
    <source>
        <dbReference type="SAM" id="SignalP"/>
    </source>
</evidence>
<feature type="compositionally biased region" description="Basic residues" evidence="1">
    <location>
        <begin position="222"/>
        <end position="238"/>
    </location>
</feature>
<sequence length="276" mass="31916">MATQPETSGFPLLSFIAFLHLFQSLPGACARFTAMPCLQRDFFLRLCFLGLRVHTWVDSLSSLFLCRVIVCKRLEVFLPSVDPSRLRTLVLAVRFSAAGRLQRPVRSPAECTVAASGCPRRERPRSEEGLQRRRRRVCVEVERRRETGGGLPAGRLQEGAFCVGRRQRLNQWKGISHRFLGTLKRRSEARSRPAEWGRRCGQVMAIQRHRSEEVWDWERRSGPRSRGRGARPARRGDRRRNAEVHMLLCSGERRRLRESREKEKATRLLRCGEIED</sequence>
<organism evidence="3 4">
    <name type="scientific">Toxoplasma gondii GAB2-2007-GAL-DOM2</name>
    <dbReference type="NCBI Taxonomy" id="1130820"/>
    <lineage>
        <taxon>Eukaryota</taxon>
        <taxon>Sar</taxon>
        <taxon>Alveolata</taxon>
        <taxon>Apicomplexa</taxon>
        <taxon>Conoidasida</taxon>
        <taxon>Coccidia</taxon>
        <taxon>Eucoccidiorida</taxon>
        <taxon>Eimeriorina</taxon>
        <taxon>Sarcocystidae</taxon>
        <taxon>Toxoplasma</taxon>
    </lineage>
</organism>
<dbReference type="VEuPathDB" id="ToxoDB:TGDOM2_359030"/>
<feature type="signal peptide" evidence="2">
    <location>
        <begin position="1"/>
        <end position="30"/>
    </location>
</feature>